<reference evidence="2" key="1">
    <citation type="submission" date="2015-09" db="EMBL/GenBank/DDBJ databases">
        <title>Complete sequence of Algoriphagus sp. M8-2.</title>
        <authorList>
            <person name="Shintani M."/>
        </authorList>
    </citation>
    <scope>NUCLEOTIDE SEQUENCE [LARGE SCALE GENOMIC DNA]</scope>
    <source>
        <strain evidence="2">M8-2</strain>
    </source>
</reference>
<protein>
    <submittedName>
        <fullName evidence="1">Uncharacterized protein</fullName>
    </submittedName>
</protein>
<proteinExistence type="predicted"/>
<evidence type="ECO:0000313" key="2">
    <source>
        <dbReference type="Proteomes" id="UP000073816"/>
    </source>
</evidence>
<keyword evidence="2" id="KW-1185">Reference proteome</keyword>
<dbReference type="AlphaFoldDB" id="A0A142ELJ9"/>
<dbReference type="EMBL" id="CP012836">
    <property type="protein sequence ID" value="AMQ56004.1"/>
    <property type="molecule type" value="Genomic_DNA"/>
</dbReference>
<sequence>MFMWREEIKRISLILIFGVFFIQKGLSQNQPIKINIQLPAGVGLSAKSSQSGTSLGGKNAGLGSSGISESTKVNYALIDGNGMIIPLVWIQMKSLENSQFIVDFRDENDHSVEEALYFLNDQTDDLPASIRYEQLPVVLNFDDSNLLIRNRQPRQASVKAWLGFTTNYPGSKIILEYF</sequence>
<dbReference type="STRING" id="1727163.AO498_06235"/>
<dbReference type="KEGG" id="alm:AO498_06235"/>
<gene>
    <name evidence="1" type="ORF">AO498_06235</name>
</gene>
<organism evidence="1 2">
    <name type="scientific">Algoriphagus sanaruensis</name>
    <dbReference type="NCBI Taxonomy" id="1727163"/>
    <lineage>
        <taxon>Bacteria</taxon>
        <taxon>Pseudomonadati</taxon>
        <taxon>Bacteroidota</taxon>
        <taxon>Cytophagia</taxon>
        <taxon>Cytophagales</taxon>
        <taxon>Cyclobacteriaceae</taxon>
        <taxon>Algoriphagus</taxon>
    </lineage>
</organism>
<name>A0A142ELJ9_9BACT</name>
<accession>A0A142ELJ9</accession>
<evidence type="ECO:0000313" key="1">
    <source>
        <dbReference type="EMBL" id="AMQ56004.1"/>
    </source>
</evidence>
<dbReference type="Proteomes" id="UP000073816">
    <property type="component" value="Chromosome"/>
</dbReference>
<reference evidence="1 2" key="2">
    <citation type="journal article" date="2016" name="Genome Announc.">
        <title>Complete Genome Sequence of Algoriphagus sp. Strain M8-2, Isolated from a Brackish Lake.</title>
        <authorList>
            <person name="Muraguchi Y."/>
            <person name="Kushimoto K."/>
            <person name="Ohtsubo Y."/>
            <person name="Suzuki T."/>
            <person name="Dohra H."/>
            <person name="Kimbara K."/>
            <person name="Shintani M."/>
        </authorList>
    </citation>
    <scope>NUCLEOTIDE SEQUENCE [LARGE SCALE GENOMIC DNA]</scope>
    <source>
        <strain evidence="1 2">M8-2</strain>
    </source>
</reference>
<dbReference type="PATRIC" id="fig|1727163.4.peg.1295"/>